<evidence type="ECO:0000313" key="9">
    <source>
        <dbReference type="EMBL" id="RLN06997.1"/>
    </source>
</evidence>
<keyword evidence="1" id="KW-0645">Protease</keyword>
<dbReference type="EMBL" id="PQIB02000007">
    <property type="protein sequence ID" value="RLN06997.1"/>
    <property type="molecule type" value="Genomic_DNA"/>
</dbReference>
<sequence length="366" mass="40719">MRGIYMLEVTDDCACQATDDDEVEISLSALTGVQNGSTFSLATTVSDSTIPALVDSGSTHCFIATTTAARVGLHPVPRPGLSVAVANGEQVPVSGVCRATPVRIGDDMFFIDIYVIPLARHQMVLGCQWLHTLGPILWDFQLKSMTFWNGNHHVKWFGTGASPSVHAATMASKDVLNLLLLDIQDVFAKPTGLPPQRNLDHRIHLLPDTAPVVVRPYRYPQLLKDEIEQQCSEMLQQGIIRPSTAAFSSPVLLVRKKDNVWCFCVDYRALNSKTVCDVFPIPVVDELLDELHGAKLFTKLDLRSGYHQVRMHPDDVAKTAFRTHHDHFEFLVMPFGLTNAPSTFQALMNEVLRPYVGLFLCFLMIY</sequence>
<dbReference type="SUPFAM" id="SSF50630">
    <property type="entry name" value="Acid proteases"/>
    <property type="match status" value="1"/>
</dbReference>
<evidence type="ECO:0000256" key="7">
    <source>
        <dbReference type="ARBA" id="ARBA00022918"/>
    </source>
</evidence>
<evidence type="ECO:0000256" key="3">
    <source>
        <dbReference type="ARBA" id="ARBA00022695"/>
    </source>
</evidence>
<organism evidence="9 10">
    <name type="scientific">Panicum miliaceum</name>
    <name type="common">Proso millet</name>
    <name type="synonym">Broomcorn millet</name>
    <dbReference type="NCBI Taxonomy" id="4540"/>
    <lineage>
        <taxon>Eukaryota</taxon>
        <taxon>Viridiplantae</taxon>
        <taxon>Streptophyta</taxon>
        <taxon>Embryophyta</taxon>
        <taxon>Tracheophyta</taxon>
        <taxon>Spermatophyta</taxon>
        <taxon>Magnoliopsida</taxon>
        <taxon>Liliopsida</taxon>
        <taxon>Poales</taxon>
        <taxon>Poaceae</taxon>
        <taxon>PACMAD clade</taxon>
        <taxon>Panicoideae</taxon>
        <taxon>Panicodae</taxon>
        <taxon>Paniceae</taxon>
        <taxon>Panicinae</taxon>
        <taxon>Panicum</taxon>
        <taxon>Panicum sect. Panicum</taxon>
    </lineage>
</organism>
<dbReference type="InterPro" id="IPR021109">
    <property type="entry name" value="Peptidase_aspartic_dom_sf"/>
</dbReference>
<dbReference type="SUPFAM" id="SSF56672">
    <property type="entry name" value="DNA/RNA polymerases"/>
    <property type="match status" value="1"/>
</dbReference>
<gene>
    <name evidence="9" type="ORF">C2845_PM11G15240</name>
</gene>
<evidence type="ECO:0000256" key="6">
    <source>
        <dbReference type="ARBA" id="ARBA00022801"/>
    </source>
</evidence>
<dbReference type="OrthoDB" id="691090at2759"/>
<dbReference type="CDD" id="cd01647">
    <property type="entry name" value="RT_LTR"/>
    <property type="match status" value="1"/>
</dbReference>
<keyword evidence="7" id="KW-0695">RNA-directed DNA polymerase</keyword>
<proteinExistence type="predicted"/>
<evidence type="ECO:0000256" key="5">
    <source>
        <dbReference type="ARBA" id="ARBA00022759"/>
    </source>
</evidence>
<dbReference type="Gene3D" id="2.40.70.10">
    <property type="entry name" value="Acid Proteases"/>
    <property type="match status" value="1"/>
</dbReference>
<dbReference type="Gene3D" id="3.10.10.10">
    <property type="entry name" value="HIV Type 1 Reverse Transcriptase, subunit A, domain 1"/>
    <property type="match status" value="1"/>
</dbReference>
<dbReference type="CDD" id="cd00303">
    <property type="entry name" value="retropepsin_like"/>
    <property type="match status" value="1"/>
</dbReference>
<evidence type="ECO:0000256" key="4">
    <source>
        <dbReference type="ARBA" id="ARBA00022722"/>
    </source>
</evidence>
<dbReference type="GO" id="GO:0006508">
    <property type="term" value="P:proteolysis"/>
    <property type="evidence" value="ECO:0007669"/>
    <property type="project" value="UniProtKB-KW"/>
</dbReference>
<dbReference type="STRING" id="4540.A0A3L6RPM7"/>
<evidence type="ECO:0000259" key="8">
    <source>
        <dbReference type="Pfam" id="PF00078"/>
    </source>
</evidence>
<dbReference type="FunFam" id="3.10.10.10:FF:000007">
    <property type="entry name" value="Retrovirus-related Pol polyprotein from transposon 17.6-like Protein"/>
    <property type="match status" value="1"/>
</dbReference>
<keyword evidence="4" id="KW-0540">Nuclease</keyword>
<evidence type="ECO:0000256" key="2">
    <source>
        <dbReference type="ARBA" id="ARBA00022679"/>
    </source>
</evidence>
<keyword evidence="10" id="KW-1185">Reference proteome</keyword>
<dbReference type="AlphaFoldDB" id="A0A3L6RPM7"/>
<keyword evidence="3" id="KW-0548">Nucleotidyltransferase</keyword>
<feature type="domain" description="Reverse transcriptase" evidence="8">
    <location>
        <begin position="260"/>
        <end position="357"/>
    </location>
</feature>
<dbReference type="GO" id="GO:0004519">
    <property type="term" value="F:endonuclease activity"/>
    <property type="evidence" value="ECO:0007669"/>
    <property type="project" value="UniProtKB-KW"/>
</dbReference>
<dbReference type="PANTHER" id="PTHR24559">
    <property type="entry name" value="TRANSPOSON TY3-I GAG-POL POLYPROTEIN"/>
    <property type="match status" value="1"/>
</dbReference>
<evidence type="ECO:0000256" key="1">
    <source>
        <dbReference type="ARBA" id="ARBA00022670"/>
    </source>
</evidence>
<evidence type="ECO:0000313" key="10">
    <source>
        <dbReference type="Proteomes" id="UP000275267"/>
    </source>
</evidence>
<dbReference type="InterPro" id="IPR043502">
    <property type="entry name" value="DNA/RNA_pol_sf"/>
</dbReference>
<keyword evidence="6" id="KW-0378">Hydrolase</keyword>
<keyword evidence="2" id="KW-0808">Transferase</keyword>
<dbReference type="InterPro" id="IPR000477">
    <property type="entry name" value="RT_dom"/>
</dbReference>
<dbReference type="GO" id="GO:0003964">
    <property type="term" value="F:RNA-directed DNA polymerase activity"/>
    <property type="evidence" value="ECO:0007669"/>
    <property type="project" value="UniProtKB-KW"/>
</dbReference>
<name>A0A3L6RPM7_PANMI</name>
<dbReference type="Proteomes" id="UP000275267">
    <property type="component" value="Unassembled WGS sequence"/>
</dbReference>
<dbReference type="Pfam" id="PF00078">
    <property type="entry name" value="RVT_1"/>
    <property type="match status" value="1"/>
</dbReference>
<dbReference type="InterPro" id="IPR053134">
    <property type="entry name" value="RNA-dir_DNA_polymerase"/>
</dbReference>
<accession>A0A3L6RPM7</accession>
<protein>
    <recommendedName>
        <fullName evidence="8">Reverse transcriptase domain-containing protein</fullName>
    </recommendedName>
</protein>
<dbReference type="GO" id="GO:0008233">
    <property type="term" value="F:peptidase activity"/>
    <property type="evidence" value="ECO:0007669"/>
    <property type="project" value="UniProtKB-KW"/>
</dbReference>
<reference evidence="10" key="1">
    <citation type="journal article" date="2019" name="Nat. Commun.">
        <title>The genome of broomcorn millet.</title>
        <authorList>
            <person name="Zou C."/>
            <person name="Miki D."/>
            <person name="Li D."/>
            <person name="Tang Q."/>
            <person name="Xiao L."/>
            <person name="Rajput S."/>
            <person name="Deng P."/>
            <person name="Jia W."/>
            <person name="Huang R."/>
            <person name="Zhang M."/>
            <person name="Sun Y."/>
            <person name="Hu J."/>
            <person name="Fu X."/>
            <person name="Schnable P.S."/>
            <person name="Li F."/>
            <person name="Zhang H."/>
            <person name="Feng B."/>
            <person name="Zhu X."/>
            <person name="Liu R."/>
            <person name="Schnable J.C."/>
            <person name="Zhu J.-K."/>
            <person name="Zhang H."/>
        </authorList>
    </citation>
    <scope>NUCLEOTIDE SEQUENCE [LARGE SCALE GENOMIC DNA]</scope>
</reference>
<keyword evidence="5" id="KW-0255">Endonuclease</keyword>
<dbReference type="Pfam" id="PF13650">
    <property type="entry name" value="Asp_protease_2"/>
    <property type="match status" value="1"/>
</dbReference>
<comment type="caution">
    <text evidence="9">The sequence shown here is derived from an EMBL/GenBank/DDBJ whole genome shotgun (WGS) entry which is preliminary data.</text>
</comment>
<dbReference type="PANTHER" id="PTHR24559:SF452">
    <property type="entry name" value="INTEGRASE CATALYTIC DOMAIN-CONTAINING PROTEIN"/>
    <property type="match status" value="1"/>
</dbReference>